<dbReference type="AlphaFoldDB" id="A0ABD2X5Y5"/>
<evidence type="ECO:0000313" key="1">
    <source>
        <dbReference type="EMBL" id="KAL3400564.1"/>
    </source>
</evidence>
<comment type="caution">
    <text evidence="1">The sequence shown here is derived from an EMBL/GenBank/DDBJ whole genome shotgun (WGS) entry which is preliminary data.</text>
</comment>
<name>A0ABD2X5Y5_9HYME</name>
<gene>
    <name evidence="1" type="ORF">TKK_006404</name>
</gene>
<dbReference type="EMBL" id="JBJJXI010000051">
    <property type="protein sequence ID" value="KAL3400564.1"/>
    <property type="molecule type" value="Genomic_DNA"/>
</dbReference>
<proteinExistence type="predicted"/>
<protein>
    <submittedName>
        <fullName evidence="1">Uncharacterized protein</fullName>
    </submittedName>
</protein>
<sequence>MESRKDTVRVKEESKDFWPDTADDYNVDSAKTCEVKSIQSFPFNKSSVSYTNKDLALQEKLTTTICKSEYENNRPTLILRETQRVNVTSRKNP</sequence>
<reference evidence="1 2" key="1">
    <citation type="journal article" date="2024" name="bioRxiv">
        <title>A reference genome for Trichogramma kaykai: A tiny desert-dwelling parasitoid wasp with competing sex-ratio distorters.</title>
        <authorList>
            <person name="Culotta J."/>
            <person name="Lindsey A.R."/>
        </authorList>
    </citation>
    <scope>NUCLEOTIDE SEQUENCE [LARGE SCALE GENOMIC DNA]</scope>
    <source>
        <strain evidence="1 2">KSX58</strain>
    </source>
</reference>
<keyword evidence="2" id="KW-1185">Reference proteome</keyword>
<accession>A0ABD2X5Y5</accession>
<dbReference type="Proteomes" id="UP001627154">
    <property type="component" value="Unassembled WGS sequence"/>
</dbReference>
<organism evidence="1 2">
    <name type="scientific">Trichogramma kaykai</name>
    <dbReference type="NCBI Taxonomy" id="54128"/>
    <lineage>
        <taxon>Eukaryota</taxon>
        <taxon>Metazoa</taxon>
        <taxon>Ecdysozoa</taxon>
        <taxon>Arthropoda</taxon>
        <taxon>Hexapoda</taxon>
        <taxon>Insecta</taxon>
        <taxon>Pterygota</taxon>
        <taxon>Neoptera</taxon>
        <taxon>Endopterygota</taxon>
        <taxon>Hymenoptera</taxon>
        <taxon>Apocrita</taxon>
        <taxon>Proctotrupomorpha</taxon>
        <taxon>Chalcidoidea</taxon>
        <taxon>Trichogrammatidae</taxon>
        <taxon>Trichogramma</taxon>
    </lineage>
</organism>
<evidence type="ECO:0000313" key="2">
    <source>
        <dbReference type="Proteomes" id="UP001627154"/>
    </source>
</evidence>